<accession>A0A327QFS8</accession>
<protein>
    <recommendedName>
        <fullName evidence="4">Long-subunit fatty acid transport protein</fullName>
    </recommendedName>
</protein>
<gene>
    <name evidence="2" type="ORF">LX64_03654</name>
</gene>
<keyword evidence="3" id="KW-1185">Reference proteome</keyword>
<keyword evidence="1" id="KW-0732">Signal</keyword>
<evidence type="ECO:0008006" key="4">
    <source>
        <dbReference type="Google" id="ProtNLM"/>
    </source>
</evidence>
<feature type="signal peptide" evidence="1">
    <location>
        <begin position="1"/>
        <end position="23"/>
    </location>
</feature>
<dbReference type="SUPFAM" id="SSF56935">
    <property type="entry name" value="Porins"/>
    <property type="match status" value="1"/>
</dbReference>
<dbReference type="AlphaFoldDB" id="A0A327QFS8"/>
<reference evidence="2 3" key="1">
    <citation type="submission" date="2018-06" db="EMBL/GenBank/DDBJ databases">
        <title>Genomic Encyclopedia of Archaeal and Bacterial Type Strains, Phase II (KMG-II): from individual species to whole genera.</title>
        <authorList>
            <person name="Goeker M."/>
        </authorList>
    </citation>
    <scope>NUCLEOTIDE SEQUENCE [LARGE SCALE GENOMIC DNA]</scope>
    <source>
        <strain evidence="2 3">DSM 23857</strain>
    </source>
</reference>
<evidence type="ECO:0000256" key="1">
    <source>
        <dbReference type="SAM" id="SignalP"/>
    </source>
</evidence>
<proteinExistence type="predicted"/>
<dbReference type="Gene3D" id="2.40.160.60">
    <property type="entry name" value="Outer membrane protein transport protein (OMPP1/FadL/TodX)"/>
    <property type="match status" value="1"/>
</dbReference>
<dbReference type="OrthoDB" id="1491239at2"/>
<dbReference type="EMBL" id="QLLL01000006">
    <property type="protein sequence ID" value="RAJ02634.1"/>
    <property type="molecule type" value="Genomic_DNA"/>
</dbReference>
<comment type="caution">
    <text evidence="2">The sequence shown here is derived from an EMBL/GenBank/DDBJ whole genome shotgun (WGS) entry which is preliminary data.</text>
</comment>
<dbReference type="RefSeq" id="WP_111599059.1">
    <property type="nucleotide sequence ID" value="NZ_QLLL01000006.1"/>
</dbReference>
<dbReference type="Proteomes" id="UP000249547">
    <property type="component" value="Unassembled WGS sequence"/>
</dbReference>
<evidence type="ECO:0000313" key="3">
    <source>
        <dbReference type="Proteomes" id="UP000249547"/>
    </source>
</evidence>
<organism evidence="2 3">
    <name type="scientific">Chitinophaga skermanii</name>
    <dbReference type="NCBI Taxonomy" id="331697"/>
    <lineage>
        <taxon>Bacteria</taxon>
        <taxon>Pseudomonadati</taxon>
        <taxon>Bacteroidota</taxon>
        <taxon>Chitinophagia</taxon>
        <taxon>Chitinophagales</taxon>
        <taxon>Chitinophagaceae</taxon>
        <taxon>Chitinophaga</taxon>
    </lineage>
</organism>
<feature type="chain" id="PRO_5016333776" description="Long-subunit fatty acid transport protein" evidence="1">
    <location>
        <begin position="24"/>
        <end position="414"/>
    </location>
</feature>
<evidence type="ECO:0000313" key="2">
    <source>
        <dbReference type="EMBL" id="RAJ02634.1"/>
    </source>
</evidence>
<sequence length="414" mass="46115">MRKGFSILVFIVFSVMLAQRSYAQNGLNNFYSAFGIGDLEEKDFTRNFGTGSAGMARKSANYLNELNPASYSALPMKQFIFDVSLGGKTVTYSGTNINQSAFDLNVKRLAVGTKILDWWGASVGFTPFSTIDYKLLNTKYIAGTNTGFLSAIEGSGGLNKLYFSNGFKLNKNFSVGVSTSFLFGNVTTADSLGSNGSSEAVYTENRRYMYNGNVTGGIQYEGKIGNYTLGIAGTYRMETKFKSSETVTILNTSQDELYKETIAKHNYVLPAQYGAGISISNGELTAVADYKYTDWSNKNENGLDFKYAKTHKIGGGVEYAFMRDSYRGKYEGYVVQLGYNYQESYMQIKNQPIIDRGFTIGASAPSRSNNIRYYVGLEFGTRGTTTNGLIKENYVNMLFNFNLKDIWFLKRKEY</sequence>
<name>A0A327QFS8_9BACT</name>